<proteinExistence type="predicted"/>
<protein>
    <recommendedName>
        <fullName evidence="4">DUF4440 domain-containing protein</fullName>
    </recommendedName>
</protein>
<accession>A0A1E5SKJ7</accession>
<sequence length="154" mass="17289">MKRNNLKILAVIVLAASSLAFTLKPDRDAAAKEEIKELILTSYVNGAFNALDADAMRKGFHEDFAIYSPKGEAISKYPIKVWADGVAKRKANDYNPADVKNKWDHNFASIDVTGNAAQVKIELHNLGKHVYTDYLSLLKFESGWRIVAKVYHQH</sequence>
<evidence type="ECO:0000313" key="2">
    <source>
        <dbReference type="EMBL" id="OEJ99645.1"/>
    </source>
</evidence>
<dbReference type="InterPro" id="IPR032710">
    <property type="entry name" value="NTF2-like_dom_sf"/>
</dbReference>
<dbReference type="AlphaFoldDB" id="A0A1E5SKJ7"/>
<keyword evidence="3" id="KW-1185">Reference proteome</keyword>
<gene>
    <name evidence="2" type="ORF">BFP71_08725</name>
</gene>
<dbReference type="SUPFAM" id="SSF54427">
    <property type="entry name" value="NTF2-like"/>
    <property type="match status" value="1"/>
</dbReference>
<dbReference type="Proteomes" id="UP000095552">
    <property type="component" value="Unassembled WGS sequence"/>
</dbReference>
<feature type="signal peptide" evidence="1">
    <location>
        <begin position="1"/>
        <end position="20"/>
    </location>
</feature>
<keyword evidence="1" id="KW-0732">Signal</keyword>
<dbReference type="Pfam" id="PF12893">
    <property type="entry name" value="Lumazine_bd_2"/>
    <property type="match status" value="1"/>
</dbReference>
<dbReference type="EMBL" id="MDGQ01000005">
    <property type="protein sequence ID" value="OEJ99645.1"/>
    <property type="molecule type" value="Genomic_DNA"/>
</dbReference>
<dbReference type="Gene3D" id="3.10.450.50">
    <property type="match status" value="1"/>
</dbReference>
<organism evidence="2 3">
    <name type="scientific">Roseivirga misakiensis</name>
    <dbReference type="NCBI Taxonomy" id="1563681"/>
    <lineage>
        <taxon>Bacteria</taxon>
        <taxon>Pseudomonadati</taxon>
        <taxon>Bacteroidota</taxon>
        <taxon>Cytophagia</taxon>
        <taxon>Cytophagales</taxon>
        <taxon>Roseivirgaceae</taxon>
        <taxon>Roseivirga</taxon>
    </lineage>
</organism>
<feature type="chain" id="PRO_5009185095" description="DUF4440 domain-containing protein" evidence="1">
    <location>
        <begin position="21"/>
        <end position="154"/>
    </location>
</feature>
<dbReference type="InterPro" id="IPR039437">
    <property type="entry name" value="FrzH/put_lumazine-bd"/>
</dbReference>
<dbReference type="OrthoDB" id="8445243at2"/>
<name>A0A1E5SKJ7_9BACT</name>
<evidence type="ECO:0000313" key="3">
    <source>
        <dbReference type="Proteomes" id="UP000095552"/>
    </source>
</evidence>
<dbReference type="RefSeq" id="WP_069835107.1">
    <property type="nucleotide sequence ID" value="NZ_MDGQ01000005.1"/>
</dbReference>
<comment type="caution">
    <text evidence="2">The sequence shown here is derived from an EMBL/GenBank/DDBJ whole genome shotgun (WGS) entry which is preliminary data.</text>
</comment>
<reference evidence="2 3" key="1">
    <citation type="submission" date="2016-08" db="EMBL/GenBank/DDBJ databases">
        <title>Draft genome of Fabibacter sp. strain SK-8.</title>
        <authorList>
            <person name="Wong S.-K."/>
            <person name="Hamasaki K."/>
            <person name="Yoshizawa S."/>
        </authorList>
    </citation>
    <scope>NUCLEOTIDE SEQUENCE [LARGE SCALE GENOMIC DNA]</scope>
    <source>
        <strain evidence="2 3">SK-8</strain>
    </source>
</reference>
<evidence type="ECO:0008006" key="4">
    <source>
        <dbReference type="Google" id="ProtNLM"/>
    </source>
</evidence>
<evidence type="ECO:0000256" key="1">
    <source>
        <dbReference type="SAM" id="SignalP"/>
    </source>
</evidence>